<gene>
    <name evidence="1" type="ORF">H0235_003162</name>
</gene>
<reference evidence="1" key="1">
    <citation type="journal article" date="2020" name="G3 (Bethesda)">
        <title>High-Quality Assemblies for Three Invasive Social Wasps from the &lt;i&gt;Vespula&lt;/i&gt; Genus.</title>
        <authorList>
            <person name="Harrop T.W.R."/>
            <person name="Guhlin J."/>
            <person name="McLaughlin G.M."/>
            <person name="Permina E."/>
            <person name="Stockwell P."/>
            <person name="Gilligan J."/>
            <person name="Le Lec M.F."/>
            <person name="Gruber M.A.M."/>
            <person name="Quinn O."/>
            <person name="Lovegrove M."/>
            <person name="Duncan E.J."/>
            <person name="Remnant E.J."/>
            <person name="Van Eeckhoven J."/>
            <person name="Graham B."/>
            <person name="Knapp R.A."/>
            <person name="Langford K.W."/>
            <person name="Kronenberg Z."/>
            <person name="Press M.O."/>
            <person name="Eacker S.M."/>
            <person name="Wilson-Rankin E.E."/>
            <person name="Purcell J."/>
            <person name="Lester P.J."/>
            <person name="Dearden P.K."/>
        </authorList>
    </citation>
    <scope>NUCLEOTIDE SEQUENCE</scope>
    <source>
        <strain evidence="1">Volc-1</strain>
    </source>
</reference>
<name>A0A834PBD5_VESPE</name>
<keyword evidence="2" id="KW-1185">Reference proteome</keyword>
<evidence type="ECO:0000313" key="2">
    <source>
        <dbReference type="Proteomes" id="UP000600918"/>
    </source>
</evidence>
<dbReference type="EMBL" id="JACSDY010000002">
    <property type="protein sequence ID" value="KAF7434971.1"/>
    <property type="molecule type" value="Genomic_DNA"/>
</dbReference>
<accession>A0A834PBD5</accession>
<dbReference type="Proteomes" id="UP000600918">
    <property type="component" value="Unassembled WGS sequence"/>
</dbReference>
<protein>
    <submittedName>
        <fullName evidence="1">Uncharacterized protein</fullName>
    </submittedName>
</protein>
<dbReference type="AlphaFoldDB" id="A0A834PBD5"/>
<sequence>MFNAGSPIQQHEGYNGMKALNNEEIYWNMKYIGIQQTLIISYYQIIDTQNKFNKKLKQIYKKQVIGRNTVKVVTIYRLFKRTGLIKNREMLKWRKVFLWDVVQFACHSGLNINYAIKALTLCEFLFWGIKESHSAPNRVNMEGG</sequence>
<proteinExistence type="predicted"/>
<comment type="caution">
    <text evidence="1">The sequence shown here is derived from an EMBL/GenBank/DDBJ whole genome shotgun (WGS) entry which is preliminary data.</text>
</comment>
<organism evidence="1 2">
    <name type="scientific">Vespula pensylvanica</name>
    <name type="common">Western yellow jacket</name>
    <name type="synonym">Wasp</name>
    <dbReference type="NCBI Taxonomy" id="30213"/>
    <lineage>
        <taxon>Eukaryota</taxon>
        <taxon>Metazoa</taxon>
        <taxon>Ecdysozoa</taxon>
        <taxon>Arthropoda</taxon>
        <taxon>Hexapoda</taxon>
        <taxon>Insecta</taxon>
        <taxon>Pterygota</taxon>
        <taxon>Neoptera</taxon>
        <taxon>Endopterygota</taxon>
        <taxon>Hymenoptera</taxon>
        <taxon>Apocrita</taxon>
        <taxon>Aculeata</taxon>
        <taxon>Vespoidea</taxon>
        <taxon>Vespidae</taxon>
        <taxon>Vespinae</taxon>
        <taxon>Vespula</taxon>
    </lineage>
</organism>
<evidence type="ECO:0000313" key="1">
    <source>
        <dbReference type="EMBL" id="KAF7434971.1"/>
    </source>
</evidence>